<keyword evidence="2" id="KW-1185">Reference proteome</keyword>
<name>A0A1G8HTF2_9MICC</name>
<dbReference type="RefSeq" id="WP_074585978.1">
    <property type="nucleotide sequence ID" value="NZ_FNEI01000001.1"/>
</dbReference>
<dbReference type="STRING" id="1045773.SAMN05216555_10128"/>
<dbReference type="AlphaFoldDB" id="A0A1G8HTF2"/>
<dbReference type="Proteomes" id="UP000182130">
    <property type="component" value="Unassembled WGS sequence"/>
</dbReference>
<proteinExistence type="predicted"/>
<evidence type="ECO:0000313" key="1">
    <source>
        <dbReference type="EMBL" id="SDI09945.1"/>
    </source>
</evidence>
<sequence length="62" mass="7024">MAYLATFEEILRRTYVLLGDAENELRSDWRSDSGPNREQARASREVQELISQAKAALARAAQ</sequence>
<protein>
    <submittedName>
        <fullName evidence="1">Uncharacterized protein</fullName>
    </submittedName>
</protein>
<dbReference type="EMBL" id="FNEI01000001">
    <property type="protein sequence ID" value="SDI09945.1"/>
    <property type="molecule type" value="Genomic_DNA"/>
</dbReference>
<reference evidence="2" key="1">
    <citation type="submission" date="2016-10" db="EMBL/GenBank/DDBJ databases">
        <authorList>
            <person name="Varghese N."/>
            <person name="Submissions S."/>
        </authorList>
    </citation>
    <scope>NUCLEOTIDE SEQUENCE [LARGE SCALE GENOMIC DNA]</scope>
    <source>
        <strain evidence="2">CGMCC 1.10783</strain>
    </source>
</reference>
<organism evidence="1 2">
    <name type="scientific">Arthrobacter cupressi</name>
    <dbReference type="NCBI Taxonomy" id="1045773"/>
    <lineage>
        <taxon>Bacteria</taxon>
        <taxon>Bacillati</taxon>
        <taxon>Actinomycetota</taxon>
        <taxon>Actinomycetes</taxon>
        <taxon>Micrococcales</taxon>
        <taxon>Micrococcaceae</taxon>
        <taxon>Arthrobacter</taxon>
    </lineage>
</organism>
<dbReference type="OrthoDB" id="9980174at2"/>
<accession>A0A1G8HTF2</accession>
<evidence type="ECO:0000313" key="2">
    <source>
        <dbReference type="Proteomes" id="UP000182130"/>
    </source>
</evidence>
<gene>
    <name evidence="1" type="ORF">SAMN05216555_10128</name>
</gene>